<name>A0A8S9YN08_9TREM</name>
<accession>A0A8S9YN08</accession>
<comment type="caution">
    <text evidence="1">The sequence shown here is derived from an EMBL/GenBank/DDBJ whole genome shotgun (WGS) entry which is preliminary data.</text>
</comment>
<dbReference type="EMBL" id="JTDE01004634">
    <property type="protein sequence ID" value="KAF7253135.1"/>
    <property type="molecule type" value="Genomic_DNA"/>
</dbReference>
<keyword evidence="2" id="KW-1185">Reference proteome</keyword>
<organism evidence="1 2">
    <name type="scientific">Paragonimus skrjabini miyazakii</name>
    <dbReference type="NCBI Taxonomy" id="59628"/>
    <lineage>
        <taxon>Eukaryota</taxon>
        <taxon>Metazoa</taxon>
        <taxon>Spiralia</taxon>
        <taxon>Lophotrochozoa</taxon>
        <taxon>Platyhelminthes</taxon>
        <taxon>Trematoda</taxon>
        <taxon>Digenea</taxon>
        <taxon>Plagiorchiida</taxon>
        <taxon>Troglotremata</taxon>
        <taxon>Troglotrematidae</taxon>
        <taxon>Paragonimus</taxon>
    </lineage>
</organism>
<gene>
    <name evidence="1" type="ORF">EG68_08064</name>
</gene>
<evidence type="ECO:0000313" key="2">
    <source>
        <dbReference type="Proteomes" id="UP000822476"/>
    </source>
</evidence>
<dbReference type="Proteomes" id="UP000822476">
    <property type="component" value="Unassembled WGS sequence"/>
</dbReference>
<protein>
    <submittedName>
        <fullName evidence="1">Uncharacterized protein</fullName>
    </submittedName>
</protein>
<dbReference type="AlphaFoldDB" id="A0A8S9YN08"/>
<proteinExistence type="predicted"/>
<evidence type="ECO:0000313" key="1">
    <source>
        <dbReference type="EMBL" id="KAF7253135.1"/>
    </source>
</evidence>
<reference evidence="1" key="1">
    <citation type="submission" date="2019-07" db="EMBL/GenBank/DDBJ databases">
        <title>Annotation for the trematode Paragonimus miyazaki's.</title>
        <authorList>
            <person name="Choi Y.-J."/>
        </authorList>
    </citation>
    <scope>NUCLEOTIDE SEQUENCE</scope>
    <source>
        <strain evidence="1">Japan</strain>
    </source>
</reference>
<sequence>MCVVLNVYYCLKYSTNQWVSYICEYNLYLL</sequence>